<evidence type="ECO:0000313" key="8">
    <source>
        <dbReference type="Proteomes" id="UP000541444"/>
    </source>
</evidence>
<feature type="compositionally biased region" description="Basic and acidic residues" evidence="5">
    <location>
        <begin position="318"/>
        <end position="332"/>
    </location>
</feature>
<dbReference type="GO" id="GO:0046983">
    <property type="term" value="F:protein dimerization activity"/>
    <property type="evidence" value="ECO:0007669"/>
    <property type="project" value="InterPro"/>
</dbReference>
<accession>A0A7J7P610</accession>
<organism evidence="7 8">
    <name type="scientific">Kingdonia uniflora</name>
    <dbReference type="NCBI Taxonomy" id="39325"/>
    <lineage>
        <taxon>Eukaryota</taxon>
        <taxon>Viridiplantae</taxon>
        <taxon>Streptophyta</taxon>
        <taxon>Embryophyta</taxon>
        <taxon>Tracheophyta</taxon>
        <taxon>Spermatophyta</taxon>
        <taxon>Magnoliopsida</taxon>
        <taxon>Ranunculales</taxon>
        <taxon>Circaeasteraceae</taxon>
        <taxon>Kingdonia</taxon>
    </lineage>
</organism>
<dbReference type="GO" id="GO:0000978">
    <property type="term" value="F:RNA polymerase II cis-regulatory region sequence-specific DNA binding"/>
    <property type="evidence" value="ECO:0007669"/>
    <property type="project" value="TreeGrafter"/>
</dbReference>
<reference evidence="7 8" key="1">
    <citation type="journal article" date="2020" name="IScience">
        <title>Genome Sequencing of the Endangered Kingdonia uniflora (Circaeasteraceae, Ranunculales) Reveals Potential Mechanisms of Evolutionary Specialization.</title>
        <authorList>
            <person name="Sun Y."/>
            <person name="Deng T."/>
            <person name="Zhang A."/>
            <person name="Moore M.J."/>
            <person name="Landis J.B."/>
            <person name="Lin N."/>
            <person name="Zhang H."/>
            <person name="Zhang X."/>
            <person name="Huang J."/>
            <person name="Zhang X."/>
            <person name="Sun H."/>
            <person name="Wang H."/>
        </authorList>
    </citation>
    <scope>NUCLEOTIDE SEQUENCE [LARGE SCALE GENOMIC DNA]</scope>
    <source>
        <strain evidence="7">TB1705</strain>
        <tissue evidence="7">Leaf</tissue>
    </source>
</reference>
<evidence type="ECO:0000256" key="5">
    <source>
        <dbReference type="SAM" id="MobiDB-lite"/>
    </source>
</evidence>
<sequence length="455" mass="51274">MAQEGSEGSVVNSSLTANLWELHGDNSLSSWQLPWQHYPPTHHNSNSSCDEDISNSFTSDDSSCRLLETASRQLHDPSSSNEPSLDNRCLWSQVILGTRSRNGELHNNQDIGENFLEAPKNMSTEMFEPACDYLKKMENCWEFTSNIERQLNGFNVSNFVSNWSIAPPFEDASRQIPPPQTGDMPISPTNQYQDHNLDHNKRNLSDFPPNSAFFPSYEYNLKEERLHHEFEASEIPYSTPINSNKYNYVMPDMPWLTSTRNLSDISFNSYLSKPLMDLAACKPSFKGSNIQGGKKQGHFTARGNGRGSGNSIEAKKKRCEDASETPFKKPKNETSTVSSAKVQGPKVKLGDRITALQQIVSPFGKVTDTASVLQEAIGYIKFLQEQVQLLSNPYLKSNANKDPWALLERKDKAKGKLDLRSRGLCLVPISCTPQVYRENTGSDYWTPTYRGCLYR</sequence>
<evidence type="ECO:0000256" key="4">
    <source>
        <dbReference type="ARBA" id="ARBA00023242"/>
    </source>
</evidence>
<gene>
    <name evidence="7" type="ORF">GIB67_006270</name>
</gene>
<keyword evidence="4" id="KW-0539">Nucleus</keyword>
<comment type="caution">
    <text evidence="7">The sequence shown here is derived from an EMBL/GenBank/DDBJ whole genome shotgun (WGS) entry which is preliminary data.</text>
</comment>
<dbReference type="OrthoDB" id="663846at2759"/>
<keyword evidence="2" id="KW-0805">Transcription regulation</keyword>
<evidence type="ECO:0000256" key="1">
    <source>
        <dbReference type="ARBA" id="ARBA00004123"/>
    </source>
</evidence>
<dbReference type="PANTHER" id="PTHR16223:SF171">
    <property type="entry name" value="BASIC HELIX-LOOP-HELIX (BHLH) DNA-BINDING SUPERFAMILY PROTEIN"/>
    <property type="match status" value="1"/>
</dbReference>
<keyword evidence="8" id="KW-1185">Reference proteome</keyword>
<evidence type="ECO:0000313" key="7">
    <source>
        <dbReference type="EMBL" id="KAF6174618.1"/>
    </source>
</evidence>
<feature type="domain" description="BHLH" evidence="6">
    <location>
        <begin position="333"/>
        <end position="383"/>
    </location>
</feature>
<dbReference type="AlphaFoldDB" id="A0A7J7P610"/>
<evidence type="ECO:0000256" key="3">
    <source>
        <dbReference type="ARBA" id="ARBA00023163"/>
    </source>
</evidence>
<comment type="subcellular location">
    <subcellularLocation>
        <location evidence="1">Nucleus</location>
    </subcellularLocation>
</comment>
<evidence type="ECO:0000256" key="2">
    <source>
        <dbReference type="ARBA" id="ARBA00023015"/>
    </source>
</evidence>
<dbReference type="GO" id="GO:0000981">
    <property type="term" value="F:DNA-binding transcription factor activity, RNA polymerase II-specific"/>
    <property type="evidence" value="ECO:0007669"/>
    <property type="project" value="TreeGrafter"/>
</dbReference>
<dbReference type="Proteomes" id="UP000541444">
    <property type="component" value="Unassembled WGS sequence"/>
</dbReference>
<dbReference type="CDD" id="cd11393">
    <property type="entry name" value="bHLH_AtbHLH_like"/>
    <property type="match status" value="1"/>
</dbReference>
<feature type="region of interest" description="Disordered" evidence="5">
    <location>
        <begin position="290"/>
        <end position="343"/>
    </location>
</feature>
<name>A0A7J7P610_9MAGN</name>
<dbReference type="PANTHER" id="PTHR16223">
    <property type="entry name" value="TRANSCRIPTION FACTOR BHLH83-RELATED"/>
    <property type="match status" value="1"/>
</dbReference>
<dbReference type="PROSITE" id="PS50888">
    <property type="entry name" value="BHLH"/>
    <property type="match status" value="1"/>
</dbReference>
<evidence type="ECO:0000259" key="6">
    <source>
        <dbReference type="PROSITE" id="PS50888"/>
    </source>
</evidence>
<protein>
    <recommendedName>
        <fullName evidence="6">BHLH domain-containing protein</fullName>
    </recommendedName>
</protein>
<dbReference type="Gene3D" id="4.10.280.10">
    <property type="entry name" value="Helix-loop-helix DNA-binding domain"/>
    <property type="match status" value="1"/>
</dbReference>
<dbReference type="InterPro" id="IPR045843">
    <property type="entry name" value="IND-like"/>
</dbReference>
<dbReference type="SUPFAM" id="SSF47459">
    <property type="entry name" value="HLH, helix-loop-helix DNA-binding domain"/>
    <property type="match status" value="1"/>
</dbReference>
<dbReference type="EMBL" id="JACGCM010000252">
    <property type="protein sequence ID" value="KAF6174618.1"/>
    <property type="molecule type" value="Genomic_DNA"/>
</dbReference>
<dbReference type="InterPro" id="IPR036638">
    <property type="entry name" value="HLH_DNA-bd_sf"/>
</dbReference>
<dbReference type="InterPro" id="IPR045239">
    <property type="entry name" value="bHLH95_bHLH"/>
</dbReference>
<dbReference type="InterPro" id="IPR011598">
    <property type="entry name" value="bHLH_dom"/>
</dbReference>
<keyword evidence="3" id="KW-0804">Transcription</keyword>
<proteinExistence type="predicted"/>
<dbReference type="GO" id="GO:0005634">
    <property type="term" value="C:nucleus"/>
    <property type="evidence" value="ECO:0007669"/>
    <property type="project" value="UniProtKB-SubCell"/>
</dbReference>